<reference evidence="1 2" key="1">
    <citation type="submission" date="2015-01" db="EMBL/GenBank/DDBJ databases">
        <title>Genome Assembly of Bacillus badius MTCC 1458.</title>
        <authorList>
            <person name="Verma A."/>
            <person name="Khatri I."/>
            <person name="Mual P."/>
            <person name="Subramanian S."/>
            <person name="Krishnamurthi S."/>
        </authorList>
    </citation>
    <scope>NUCLEOTIDE SEQUENCE [LARGE SCALE GENOMIC DNA]</scope>
    <source>
        <strain evidence="1 2">MTCC 1458</strain>
    </source>
</reference>
<evidence type="ECO:0000313" key="2">
    <source>
        <dbReference type="Proteomes" id="UP000031982"/>
    </source>
</evidence>
<dbReference type="Proteomes" id="UP000031982">
    <property type="component" value="Unassembled WGS sequence"/>
</dbReference>
<gene>
    <name evidence="1" type="ORF">SD77_0822</name>
</gene>
<sequence>MEAQGDTITIKLEETNQPNGAIEQHVYKLTKDPEHEVIDVHINGESASIDNVTSL</sequence>
<accession>A0ABR5ATZ7</accession>
<dbReference type="EMBL" id="JXLP01000010">
    <property type="protein sequence ID" value="KIL78221.1"/>
    <property type="molecule type" value="Genomic_DNA"/>
</dbReference>
<evidence type="ECO:0000313" key="1">
    <source>
        <dbReference type="EMBL" id="KIL78221.1"/>
    </source>
</evidence>
<name>A0ABR5ATZ7_BACBA</name>
<keyword evidence="2" id="KW-1185">Reference proteome</keyword>
<organism evidence="1 2">
    <name type="scientific">Bacillus badius</name>
    <dbReference type="NCBI Taxonomy" id="1455"/>
    <lineage>
        <taxon>Bacteria</taxon>
        <taxon>Bacillati</taxon>
        <taxon>Bacillota</taxon>
        <taxon>Bacilli</taxon>
        <taxon>Bacillales</taxon>
        <taxon>Bacillaceae</taxon>
        <taxon>Pseudobacillus</taxon>
    </lineage>
</organism>
<protein>
    <submittedName>
        <fullName evidence="1">Uncharacterized protein</fullName>
    </submittedName>
</protein>
<proteinExistence type="predicted"/>
<comment type="caution">
    <text evidence="1">The sequence shown here is derived from an EMBL/GenBank/DDBJ whole genome shotgun (WGS) entry which is preliminary data.</text>
</comment>